<evidence type="ECO:0000256" key="7">
    <source>
        <dbReference type="ARBA" id="ARBA00022940"/>
    </source>
</evidence>
<dbReference type="OrthoDB" id="9622366at2759"/>
<accession>A0A7L1JN68</accession>
<keyword evidence="6 10" id="KW-0732">Signal</keyword>
<evidence type="ECO:0000313" key="13">
    <source>
        <dbReference type="Proteomes" id="UP000525416"/>
    </source>
</evidence>
<keyword evidence="9" id="KW-1015">Disulfide bond</keyword>
<dbReference type="SUPFAM" id="SSF57392">
    <property type="entry name" value="Defensin-like"/>
    <property type="match status" value="1"/>
</dbReference>
<evidence type="ECO:0000256" key="8">
    <source>
        <dbReference type="ARBA" id="ARBA00023022"/>
    </source>
</evidence>
<feature type="domain" description="Beta-defensin-like" evidence="11">
    <location>
        <begin position="19"/>
        <end position="54"/>
    </location>
</feature>
<dbReference type="GO" id="GO:0002227">
    <property type="term" value="P:innate immune response in mucosa"/>
    <property type="evidence" value="ECO:0007669"/>
    <property type="project" value="TreeGrafter"/>
</dbReference>
<feature type="chain" id="PRO_5029538303" evidence="10">
    <location>
        <begin position="17"/>
        <end position="57"/>
    </location>
</feature>
<evidence type="ECO:0000256" key="5">
    <source>
        <dbReference type="ARBA" id="ARBA00022529"/>
    </source>
</evidence>
<feature type="signal peptide" evidence="10">
    <location>
        <begin position="1"/>
        <end position="16"/>
    </location>
</feature>
<dbReference type="FunFam" id="3.10.360.10:FF:000001">
    <property type="entry name" value="Beta-defensin 1"/>
    <property type="match status" value="1"/>
</dbReference>
<reference evidence="12 13" key="1">
    <citation type="submission" date="2019-09" db="EMBL/GenBank/DDBJ databases">
        <title>Bird 10,000 Genomes (B10K) Project - Family phase.</title>
        <authorList>
            <person name="Zhang G."/>
        </authorList>
    </citation>
    <scope>NUCLEOTIDE SEQUENCE [LARGE SCALE GENOMIC DNA]</scope>
    <source>
        <strain evidence="12">B10K-DU-002-16</strain>
        <tissue evidence="12">Muscle</tissue>
    </source>
</reference>
<dbReference type="GO" id="GO:0050829">
    <property type="term" value="P:defense response to Gram-negative bacterium"/>
    <property type="evidence" value="ECO:0007669"/>
    <property type="project" value="TreeGrafter"/>
</dbReference>
<comment type="caution">
    <text evidence="12">The sequence shown here is derived from an EMBL/GenBank/DDBJ whole genome shotgun (WGS) entry which is preliminary data.</text>
</comment>
<dbReference type="InterPro" id="IPR001855">
    <property type="entry name" value="Defensin_beta-like"/>
</dbReference>
<protein>
    <submittedName>
        <fullName evidence="12">GLL14 protein</fullName>
    </submittedName>
</protein>
<evidence type="ECO:0000256" key="10">
    <source>
        <dbReference type="SAM" id="SignalP"/>
    </source>
</evidence>
<evidence type="ECO:0000259" key="11">
    <source>
        <dbReference type="Pfam" id="PF00711"/>
    </source>
</evidence>
<comment type="similarity">
    <text evidence="3">Belongs to the beta-defensin family.</text>
</comment>
<keyword evidence="7" id="KW-0211">Defensin</keyword>
<dbReference type="Proteomes" id="UP000525416">
    <property type="component" value="Unassembled WGS sequence"/>
</dbReference>
<feature type="non-terminal residue" evidence="12">
    <location>
        <position position="57"/>
    </location>
</feature>
<dbReference type="GO" id="GO:0050830">
    <property type="term" value="P:defense response to Gram-positive bacterium"/>
    <property type="evidence" value="ECO:0007669"/>
    <property type="project" value="TreeGrafter"/>
</dbReference>
<gene>
    <name evidence="12" type="primary">Gal14</name>
    <name evidence="12" type="ORF">RYNNIG_R01355</name>
</gene>
<dbReference type="AlphaFoldDB" id="A0A7L1JN68"/>
<evidence type="ECO:0000256" key="4">
    <source>
        <dbReference type="ARBA" id="ARBA00022525"/>
    </source>
</evidence>
<evidence type="ECO:0000256" key="9">
    <source>
        <dbReference type="ARBA" id="ARBA00023157"/>
    </source>
</evidence>
<dbReference type="PANTHER" id="PTHR21388">
    <property type="entry name" value="BETA-DEFENSIN-RELATED"/>
    <property type="match status" value="1"/>
</dbReference>
<dbReference type="EMBL" id="VXBH01002715">
    <property type="protein sequence ID" value="NXN52295.1"/>
    <property type="molecule type" value="Genomic_DNA"/>
</dbReference>
<evidence type="ECO:0000256" key="6">
    <source>
        <dbReference type="ARBA" id="ARBA00022729"/>
    </source>
</evidence>
<feature type="non-terminal residue" evidence="12">
    <location>
        <position position="1"/>
    </location>
</feature>
<organism evidence="12 13">
    <name type="scientific">Rynchops niger</name>
    <name type="common">Black skimmer</name>
    <dbReference type="NCBI Taxonomy" id="227184"/>
    <lineage>
        <taxon>Eukaryota</taxon>
        <taxon>Metazoa</taxon>
        <taxon>Chordata</taxon>
        <taxon>Craniata</taxon>
        <taxon>Vertebrata</taxon>
        <taxon>Euteleostomi</taxon>
        <taxon>Archelosauria</taxon>
        <taxon>Archosauria</taxon>
        <taxon>Dinosauria</taxon>
        <taxon>Saurischia</taxon>
        <taxon>Theropoda</taxon>
        <taxon>Coelurosauria</taxon>
        <taxon>Aves</taxon>
        <taxon>Neognathae</taxon>
        <taxon>Neoaves</taxon>
        <taxon>Charadriiformes</taxon>
        <taxon>Laridae</taxon>
        <taxon>Rynchops</taxon>
    </lineage>
</organism>
<dbReference type="PANTHER" id="PTHR21388:SF9">
    <property type="entry name" value="BETA-DEFENSIN 1"/>
    <property type="match status" value="1"/>
</dbReference>
<comment type="subcellular location">
    <subcellularLocation>
        <location evidence="1">Cytoplasmic granule</location>
    </subcellularLocation>
    <subcellularLocation>
        <location evidence="2">Secreted</location>
    </subcellularLocation>
</comment>
<evidence type="ECO:0000256" key="3">
    <source>
        <dbReference type="ARBA" id="ARBA00007371"/>
    </source>
</evidence>
<evidence type="ECO:0000256" key="1">
    <source>
        <dbReference type="ARBA" id="ARBA00004463"/>
    </source>
</evidence>
<dbReference type="Pfam" id="PF00711">
    <property type="entry name" value="Defensin_beta"/>
    <property type="match status" value="1"/>
</dbReference>
<dbReference type="Gene3D" id="3.10.360.10">
    <property type="entry name" value="Antimicrobial Peptide, Beta-defensin 2, Chain A"/>
    <property type="match status" value="1"/>
</dbReference>
<proteinExistence type="inferred from homology"/>
<sequence length="57" mass="6232">LFLLLLLLPTVSQAAAVSDTVTCRKTKGECSFLLCPLFKKATGTCYHGLAKCCRPLW</sequence>
<keyword evidence="5" id="KW-0929">Antimicrobial</keyword>
<dbReference type="GO" id="GO:0005615">
    <property type="term" value="C:extracellular space"/>
    <property type="evidence" value="ECO:0007669"/>
    <property type="project" value="TreeGrafter"/>
</dbReference>
<keyword evidence="4" id="KW-0964">Secreted</keyword>
<keyword evidence="8" id="KW-0044">Antibiotic</keyword>
<dbReference type="GO" id="GO:0031731">
    <property type="term" value="F:CCR6 chemokine receptor binding"/>
    <property type="evidence" value="ECO:0007669"/>
    <property type="project" value="TreeGrafter"/>
</dbReference>
<name>A0A7L1JN68_RYNNI</name>
<evidence type="ECO:0000256" key="2">
    <source>
        <dbReference type="ARBA" id="ARBA00004613"/>
    </source>
</evidence>
<evidence type="ECO:0000313" key="12">
    <source>
        <dbReference type="EMBL" id="NXN52295.1"/>
    </source>
</evidence>
<keyword evidence="13" id="KW-1185">Reference proteome</keyword>